<dbReference type="Gene3D" id="3.40.50.450">
    <property type="match status" value="1"/>
</dbReference>
<proteinExistence type="predicted"/>
<gene>
    <name evidence="1" type="ORF">LCGC14_2372400</name>
</gene>
<dbReference type="SUPFAM" id="SSF52309">
    <property type="entry name" value="N-(deoxy)ribosyltransferase-like"/>
    <property type="match status" value="1"/>
</dbReference>
<reference evidence="1" key="1">
    <citation type="journal article" date="2015" name="Nature">
        <title>Complex archaea that bridge the gap between prokaryotes and eukaryotes.</title>
        <authorList>
            <person name="Spang A."/>
            <person name="Saw J.H."/>
            <person name="Jorgensen S.L."/>
            <person name="Zaremba-Niedzwiedzka K."/>
            <person name="Martijn J."/>
            <person name="Lind A.E."/>
            <person name="van Eijk R."/>
            <person name="Schleper C."/>
            <person name="Guy L."/>
            <person name="Ettema T.J."/>
        </authorList>
    </citation>
    <scope>NUCLEOTIDE SEQUENCE</scope>
</reference>
<accession>A0A0F9C3G9</accession>
<evidence type="ECO:0000313" key="1">
    <source>
        <dbReference type="EMBL" id="KKL28714.1"/>
    </source>
</evidence>
<feature type="non-terminal residue" evidence="1">
    <location>
        <position position="1"/>
    </location>
</feature>
<dbReference type="EMBL" id="LAZR01034999">
    <property type="protein sequence ID" value="KKL28714.1"/>
    <property type="molecule type" value="Genomic_DNA"/>
</dbReference>
<comment type="caution">
    <text evidence="1">The sequence shown here is derived from an EMBL/GenBank/DDBJ whole genome shotgun (WGS) entry which is preliminary data.</text>
</comment>
<organism evidence="1">
    <name type="scientific">marine sediment metagenome</name>
    <dbReference type="NCBI Taxonomy" id="412755"/>
    <lineage>
        <taxon>unclassified sequences</taxon>
        <taxon>metagenomes</taxon>
        <taxon>ecological metagenomes</taxon>
    </lineage>
</organism>
<name>A0A0F9C3G9_9ZZZZ</name>
<dbReference type="AlphaFoldDB" id="A0A0F9C3G9"/>
<protein>
    <submittedName>
        <fullName evidence="1">Uncharacterized protein</fullName>
    </submittedName>
</protein>
<sequence length="85" mass="9637">RDIQDVLRAKVVLAVIMTDGRKQSFGTPCEISAAWWNHIPVVIVTNDKTLAKHPWVTQLCSRVFDNVDDALEYIIDYYGASEDDV</sequence>